<dbReference type="AlphaFoldDB" id="A0A8J3IWN0"/>
<dbReference type="EMBL" id="BOMB01000004">
    <property type="protein sequence ID" value="GID09990.1"/>
    <property type="molecule type" value="Genomic_DNA"/>
</dbReference>
<reference evidence="2" key="1">
    <citation type="submission" date="2021-01" db="EMBL/GenBank/DDBJ databases">
        <title>Whole genome shotgun sequence of Actinocatenispora rupis NBRC 107355.</title>
        <authorList>
            <person name="Komaki H."/>
            <person name="Tamura T."/>
        </authorList>
    </citation>
    <scope>NUCLEOTIDE SEQUENCE</scope>
    <source>
        <strain evidence="2">NBRC 107355</strain>
    </source>
</reference>
<evidence type="ECO:0000313" key="3">
    <source>
        <dbReference type="Proteomes" id="UP000612808"/>
    </source>
</evidence>
<feature type="region of interest" description="Disordered" evidence="1">
    <location>
        <begin position="96"/>
        <end position="123"/>
    </location>
</feature>
<organism evidence="2 3">
    <name type="scientific">Actinocatenispora rupis</name>
    <dbReference type="NCBI Taxonomy" id="519421"/>
    <lineage>
        <taxon>Bacteria</taxon>
        <taxon>Bacillati</taxon>
        <taxon>Actinomycetota</taxon>
        <taxon>Actinomycetes</taxon>
        <taxon>Micromonosporales</taxon>
        <taxon>Micromonosporaceae</taxon>
        <taxon>Actinocatenispora</taxon>
    </lineage>
</organism>
<evidence type="ECO:0000313" key="2">
    <source>
        <dbReference type="EMBL" id="GID09990.1"/>
    </source>
</evidence>
<keyword evidence="3" id="KW-1185">Reference proteome</keyword>
<name>A0A8J3IWN0_9ACTN</name>
<proteinExistence type="predicted"/>
<evidence type="ECO:0000256" key="1">
    <source>
        <dbReference type="SAM" id="MobiDB-lite"/>
    </source>
</evidence>
<dbReference type="Proteomes" id="UP000612808">
    <property type="component" value="Unassembled WGS sequence"/>
</dbReference>
<comment type="caution">
    <text evidence="2">The sequence shown here is derived from an EMBL/GenBank/DDBJ whole genome shotgun (WGS) entry which is preliminary data.</text>
</comment>
<accession>A0A8J3IWN0</accession>
<sequence length="123" mass="13041">MRWSRARRSRARCRSHQTSISPVAPVLNACSAHTGPAGNVLRYTAWSTLPTVATTRFAPLYDARSLVRAALYSIGRVPATNSIVATVPAADARYGGIVSSHSSGGDGHGRNRPLPKTFGSPDP</sequence>
<gene>
    <name evidence="2" type="ORF">Aru02nite_08790</name>
</gene>
<protein>
    <submittedName>
        <fullName evidence="2">Uncharacterized protein</fullName>
    </submittedName>
</protein>